<comment type="caution">
    <text evidence="1">The sequence shown here is derived from an EMBL/GenBank/DDBJ whole genome shotgun (WGS) entry which is preliminary data.</text>
</comment>
<name>A0A2J7QK38_9NEOP</name>
<keyword evidence="2" id="KW-1185">Reference proteome</keyword>
<dbReference type="Proteomes" id="UP000235965">
    <property type="component" value="Unassembled WGS sequence"/>
</dbReference>
<dbReference type="InterPro" id="IPR036397">
    <property type="entry name" value="RNaseH_sf"/>
</dbReference>
<sequence>MAVCRGSGRLSTSRNSDVIEKVRTLIMEDCRLAIHEVADEVWISRGSANTILTKDLGMRRMTAKFVPKLLSPEQQLRLEGFLAKHGIPQVRQAPYSPDMAPCDFWLFPRLKTPLKGSRFDNRKDIQNATAQLHAIPKESFHNYV</sequence>
<protein>
    <submittedName>
        <fullName evidence="1">Uncharacterized protein</fullName>
    </submittedName>
</protein>
<dbReference type="AlphaFoldDB" id="A0A2J7QK38"/>
<dbReference type="GO" id="GO:0003676">
    <property type="term" value="F:nucleic acid binding"/>
    <property type="evidence" value="ECO:0007669"/>
    <property type="project" value="InterPro"/>
</dbReference>
<dbReference type="PANTHER" id="PTHR46060">
    <property type="entry name" value="MARINER MOS1 TRANSPOSASE-LIKE PROTEIN"/>
    <property type="match status" value="1"/>
</dbReference>
<dbReference type="STRING" id="105785.A0A2J7QK38"/>
<accession>A0A2J7QK38</accession>
<dbReference type="EMBL" id="NEVH01013309">
    <property type="protein sequence ID" value="PNF28929.1"/>
    <property type="molecule type" value="Genomic_DNA"/>
</dbReference>
<gene>
    <name evidence="1" type="ORF">B7P43_G18064</name>
</gene>
<dbReference type="InterPro" id="IPR052709">
    <property type="entry name" value="Transposase-MT_Hybrid"/>
</dbReference>
<reference evidence="1 2" key="1">
    <citation type="submission" date="2017-12" db="EMBL/GenBank/DDBJ databases">
        <title>Hemimetabolous genomes reveal molecular basis of termite eusociality.</title>
        <authorList>
            <person name="Harrison M.C."/>
            <person name="Jongepier E."/>
            <person name="Robertson H.M."/>
            <person name="Arning N."/>
            <person name="Bitard-Feildel T."/>
            <person name="Chao H."/>
            <person name="Childers C.P."/>
            <person name="Dinh H."/>
            <person name="Doddapaneni H."/>
            <person name="Dugan S."/>
            <person name="Gowin J."/>
            <person name="Greiner C."/>
            <person name="Han Y."/>
            <person name="Hu H."/>
            <person name="Hughes D.S.T."/>
            <person name="Huylmans A.-K."/>
            <person name="Kemena C."/>
            <person name="Kremer L.P.M."/>
            <person name="Lee S.L."/>
            <person name="Lopez-Ezquerra A."/>
            <person name="Mallet L."/>
            <person name="Monroy-Kuhn J.M."/>
            <person name="Moser A."/>
            <person name="Murali S.C."/>
            <person name="Muzny D.M."/>
            <person name="Otani S."/>
            <person name="Piulachs M.-D."/>
            <person name="Poelchau M."/>
            <person name="Qu J."/>
            <person name="Schaub F."/>
            <person name="Wada-Katsumata A."/>
            <person name="Worley K.C."/>
            <person name="Xie Q."/>
            <person name="Ylla G."/>
            <person name="Poulsen M."/>
            <person name="Gibbs R.A."/>
            <person name="Schal C."/>
            <person name="Richards S."/>
            <person name="Belles X."/>
            <person name="Korb J."/>
            <person name="Bornberg-Bauer E."/>
        </authorList>
    </citation>
    <scope>NUCLEOTIDE SEQUENCE [LARGE SCALE GENOMIC DNA]</scope>
    <source>
        <tissue evidence="1">Whole body</tissue>
    </source>
</reference>
<evidence type="ECO:0000313" key="1">
    <source>
        <dbReference type="EMBL" id="PNF28929.1"/>
    </source>
</evidence>
<evidence type="ECO:0000313" key="2">
    <source>
        <dbReference type="Proteomes" id="UP000235965"/>
    </source>
</evidence>
<organism evidence="1 2">
    <name type="scientific">Cryptotermes secundus</name>
    <dbReference type="NCBI Taxonomy" id="105785"/>
    <lineage>
        <taxon>Eukaryota</taxon>
        <taxon>Metazoa</taxon>
        <taxon>Ecdysozoa</taxon>
        <taxon>Arthropoda</taxon>
        <taxon>Hexapoda</taxon>
        <taxon>Insecta</taxon>
        <taxon>Pterygota</taxon>
        <taxon>Neoptera</taxon>
        <taxon>Polyneoptera</taxon>
        <taxon>Dictyoptera</taxon>
        <taxon>Blattodea</taxon>
        <taxon>Blattoidea</taxon>
        <taxon>Termitoidae</taxon>
        <taxon>Kalotermitidae</taxon>
        <taxon>Cryptotermitinae</taxon>
        <taxon>Cryptotermes</taxon>
    </lineage>
</organism>
<dbReference type="InParanoid" id="A0A2J7QK38"/>
<proteinExistence type="predicted"/>
<dbReference type="PANTHER" id="PTHR46060:SF1">
    <property type="entry name" value="MARINER MOS1 TRANSPOSASE-LIKE PROTEIN"/>
    <property type="match status" value="1"/>
</dbReference>
<dbReference type="Gene3D" id="3.30.420.10">
    <property type="entry name" value="Ribonuclease H-like superfamily/Ribonuclease H"/>
    <property type="match status" value="1"/>
</dbReference>